<dbReference type="GeneID" id="5797913"/>
<accession>A7WKP0</accession>
<organism evidence="1 2">
    <name type="scientific">Betalipothrixvirus pezzuloense</name>
    <dbReference type="NCBI Taxonomy" id="346883"/>
    <lineage>
        <taxon>Viruses</taxon>
        <taxon>Adnaviria</taxon>
        <taxon>Zilligvirae</taxon>
        <taxon>Taleaviricota</taxon>
        <taxon>Tokiviricetes</taxon>
        <taxon>Ligamenvirales</taxon>
        <taxon>Lipothrixviridae</taxon>
        <taxon>Betalipothrixvirus</taxon>
    </lineage>
</organism>
<keyword evidence="2" id="KW-1185">Reference proteome</keyword>
<evidence type="ECO:0000313" key="1">
    <source>
        <dbReference type="EMBL" id="CAJ31640.1"/>
    </source>
</evidence>
<dbReference type="Proteomes" id="UP000001066">
    <property type="component" value="Segment"/>
</dbReference>
<reference evidence="1 2" key="1">
    <citation type="journal article" date="2008" name="J. Virol.">
        <title>Structure of the acidianus filamentous virus 3 and comparative genomics of related archaeal lipothrixviruses.</title>
        <authorList>
            <person name="Vestergaard G."/>
            <person name="Aramayo R."/>
            <person name="Basta T."/>
            <person name="Haring M."/>
            <person name="Peng X."/>
            <person name="Brugger K."/>
            <person name="Chen L."/>
            <person name="Rachel R."/>
            <person name="Boisset N."/>
            <person name="Garrett R.A."/>
            <person name="Prangishvili D."/>
        </authorList>
    </citation>
    <scope>NUCLEOTIDE SEQUENCE [LARGE SCALE GENOMIC DNA]</scope>
</reference>
<protein>
    <submittedName>
        <fullName evidence="1">Uncharacterized protein</fullName>
    </submittedName>
</protein>
<dbReference type="RefSeq" id="YP_001604245.1">
    <property type="nucleotide sequence ID" value="NC_010153.1"/>
</dbReference>
<proteinExistence type="predicted"/>
<evidence type="ECO:0000313" key="2">
    <source>
        <dbReference type="Proteomes" id="UP000001066"/>
    </source>
</evidence>
<name>A7WKP0_9VIRU</name>
<dbReference type="KEGG" id="vg:5797913"/>
<dbReference type="EMBL" id="AM087122">
    <property type="protein sequence ID" value="CAJ31640.1"/>
    <property type="molecule type" value="Genomic_DNA"/>
</dbReference>
<dbReference type="OrthoDB" id="29725at10239"/>
<sequence>MKYLIVFPYVFTILNKFNEVDVNEVYVTDYVSNISDFAVKIVKSDERKLTIDVVKTRVDVYKRKNDFKIVVNNITREKSLFEARYLNSFLGCNFKIGKKVYGVIYNNSFYKLNDENLEIIATDKNTKRYIFLDILSGFRIVRINGKDVTYFEKKFEKMSTSEYILLKNRKLQYDVMRMLLQKGIMRENFDVNVYRKVLRLIAKPETWSFSNVLEFNHNKINFGRLFPPNGLILVDVDHDKSNQLLLKFIFQYTPLFKEAVLCGIDYADRMWCVRLPRYMMYWKIKSVYKKIYQLDDKTKIFEF</sequence>